<evidence type="ECO:0000259" key="7">
    <source>
        <dbReference type="PROSITE" id="PS50059"/>
    </source>
</evidence>
<dbReference type="Pfam" id="PF01346">
    <property type="entry name" value="FKBP_N"/>
    <property type="match status" value="1"/>
</dbReference>
<protein>
    <recommendedName>
        <fullName evidence="6">Peptidyl-prolyl cis-trans isomerase</fullName>
        <ecNumber evidence="6">5.2.1.8</ecNumber>
    </recommendedName>
</protein>
<keyword evidence="4 5" id="KW-0413">Isomerase</keyword>
<dbReference type="PROSITE" id="PS50059">
    <property type="entry name" value="FKBP_PPIASE"/>
    <property type="match status" value="1"/>
</dbReference>
<dbReference type="OrthoDB" id="9814548at2"/>
<dbReference type="EMBL" id="MDKE01000028">
    <property type="protein sequence ID" value="OIN08165.1"/>
    <property type="molecule type" value="Genomic_DNA"/>
</dbReference>
<evidence type="ECO:0000256" key="2">
    <source>
        <dbReference type="ARBA" id="ARBA00006577"/>
    </source>
</evidence>
<dbReference type="InterPro" id="IPR000774">
    <property type="entry name" value="PPIase_FKBP_N"/>
</dbReference>
<dbReference type="Gene3D" id="1.10.287.460">
    <property type="entry name" value="Peptidyl-prolyl cis-trans isomerase, FKBP-type, N-terminal domain"/>
    <property type="match status" value="1"/>
</dbReference>
<keyword evidence="9" id="KW-1185">Reference proteome</keyword>
<evidence type="ECO:0000313" key="9">
    <source>
        <dbReference type="Proteomes" id="UP000243073"/>
    </source>
</evidence>
<dbReference type="AlphaFoldDB" id="A0A1J4QE96"/>
<gene>
    <name evidence="8" type="ORF">BFR47_15640</name>
</gene>
<evidence type="ECO:0000256" key="1">
    <source>
        <dbReference type="ARBA" id="ARBA00000971"/>
    </source>
</evidence>
<comment type="similarity">
    <text evidence="2 6">Belongs to the FKBP-type PPIase family.</text>
</comment>
<proteinExistence type="inferred from homology"/>
<evidence type="ECO:0000256" key="5">
    <source>
        <dbReference type="PROSITE-ProRule" id="PRU00277"/>
    </source>
</evidence>
<dbReference type="RefSeq" id="WP_071473092.1">
    <property type="nucleotide sequence ID" value="NZ_MDKE01000028.1"/>
</dbReference>
<dbReference type="GO" id="GO:0006457">
    <property type="term" value="P:protein folding"/>
    <property type="evidence" value="ECO:0007669"/>
    <property type="project" value="InterPro"/>
</dbReference>
<reference evidence="8 9" key="1">
    <citation type="submission" date="2016-07" db="EMBL/GenBank/DDBJ databases">
        <title>Draft Genome Sequence of Oceanisphaera psychrotolerans, isolated from coastal sediment samples.</title>
        <authorList>
            <person name="Zhuo S."/>
            <person name="Ruan Z."/>
        </authorList>
    </citation>
    <scope>NUCLEOTIDE SEQUENCE [LARGE SCALE GENOMIC DNA]</scope>
    <source>
        <strain evidence="8 9">LAM-WHM-ZC</strain>
    </source>
</reference>
<dbReference type="Proteomes" id="UP000243073">
    <property type="component" value="Unassembled WGS sequence"/>
</dbReference>
<name>A0A1J4QE96_9GAMM</name>
<dbReference type="EC" id="5.2.1.8" evidence="6"/>
<dbReference type="FunFam" id="3.10.50.40:FF:000004">
    <property type="entry name" value="Peptidyl-prolyl cis-trans isomerase"/>
    <property type="match status" value="1"/>
</dbReference>
<keyword evidence="3 5" id="KW-0697">Rotamase</keyword>
<feature type="domain" description="PPIase FKBP-type" evidence="7">
    <location>
        <begin position="118"/>
        <end position="203"/>
    </location>
</feature>
<comment type="catalytic activity">
    <reaction evidence="1 5 6">
        <text>[protein]-peptidylproline (omega=180) = [protein]-peptidylproline (omega=0)</text>
        <dbReference type="Rhea" id="RHEA:16237"/>
        <dbReference type="Rhea" id="RHEA-COMP:10747"/>
        <dbReference type="Rhea" id="RHEA-COMP:10748"/>
        <dbReference type="ChEBI" id="CHEBI:83833"/>
        <dbReference type="ChEBI" id="CHEBI:83834"/>
        <dbReference type="EC" id="5.2.1.8"/>
    </reaction>
</comment>
<dbReference type="PANTHER" id="PTHR43811:SF23">
    <property type="entry name" value="FKBP-TYPE 22 KDA PEPTIDYL-PROLYL CIS-TRANS ISOMERASE"/>
    <property type="match status" value="1"/>
</dbReference>
<evidence type="ECO:0000256" key="4">
    <source>
        <dbReference type="ARBA" id="ARBA00023235"/>
    </source>
</evidence>
<dbReference type="PANTHER" id="PTHR43811">
    <property type="entry name" value="FKBP-TYPE PEPTIDYL-PROLYL CIS-TRANS ISOMERASE FKPA"/>
    <property type="match status" value="1"/>
</dbReference>
<dbReference type="GO" id="GO:0003755">
    <property type="term" value="F:peptidyl-prolyl cis-trans isomerase activity"/>
    <property type="evidence" value="ECO:0007669"/>
    <property type="project" value="UniProtKB-UniRule"/>
</dbReference>
<dbReference type="InterPro" id="IPR001179">
    <property type="entry name" value="PPIase_FKBP_dom"/>
</dbReference>
<dbReference type="STRING" id="1414654.BFR47_15640"/>
<dbReference type="InterPro" id="IPR046357">
    <property type="entry name" value="PPIase_dom_sf"/>
</dbReference>
<evidence type="ECO:0000313" key="8">
    <source>
        <dbReference type="EMBL" id="OIN08165.1"/>
    </source>
</evidence>
<evidence type="ECO:0000256" key="3">
    <source>
        <dbReference type="ARBA" id="ARBA00023110"/>
    </source>
</evidence>
<dbReference type="SUPFAM" id="SSF54534">
    <property type="entry name" value="FKBP-like"/>
    <property type="match status" value="1"/>
</dbReference>
<dbReference type="Gene3D" id="3.10.50.40">
    <property type="match status" value="1"/>
</dbReference>
<sequence length="203" mass="21815">MSSYETVEQKASYGVGRQIGDQLAQQSFEGLEVSAVQQGLADALAGVDFAVSREDINGAFQVITQRMQEQQAAQSSQAKEEEAAFFAANGERAEVQQTESGLQFEVLTQGDGAKPAATDTVRVHYHGTFIDGSVFDSSVLRGEPAQFPVNGVIKGWVEALQLMPVGSKWKLYVPHDLAYGEQGAGSIPPCSTLVFEVELLEIA</sequence>
<dbReference type="Pfam" id="PF00254">
    <property type="entry name" value="FKBP_C"/>
    <property type="match status" value="1"/>
</dbReference>
<comment type="caution">
    <text evidence="8">The sequence shown here is derived from an EMBL/GenBank/DDBJ whole genome shotgun (WGS) entry which is preliminary data.</text>
</comment>
<dbReference type="InterPro" id="IPR036944">
    <property type="entry name" value="PPIase_FKBP_N_sf"/>
</dbReference>
<accession>A0A1J4QE96</accession>
<evidence type="ECO:0000256" key="6">
    <source>
        <dbReference type="RuleBase" id="RU003915"/>
    </source>
</evidence>
<organism evidence="8 9">
    <name type="scientific">Oceanisphaera psychrotolerans</name>
    <dbReference type="NCBI Taxonomy" id="1414654"/>
    <lineage>
        <taxon>Bacteria</taxon>
        <taxon>Pseudomonadati</taxon>
        <taxon>Pseudomonadota</taxon>
        <taxon>Gammaproteobacteria</taxon>
        <taxon>Aeromonadales</taxon>
        <taxon>Aeromonadaceae</taxon>
        <taxon>Oceanisphaera</taxon>
    </lineage>
</organism>
<dbReference type="NCBIfam" id="NF008602">
    <property type="entry name" value="PRK11570.1"/>
    <property type="match status" value="1"/>
</dbReference>